<name>A0A2N0BFK8_9LEPT</name>
<dbReference type="Proteomes" id="UP000232122">
    <property type="component" value="Unassembled WGS sequence"/>
</dbReference>
<reference evidence="2" key="1">
    <citation type="submission" date="2017-07" db="EMBL/GenBank/DDBJ databases">
        <title>Leptospira spp. isolated from tropical soils.</title>
        <authorList>
            <person name="Thibeaux R."/>
            <person name="Iraola G."/>
            <person name="Ferres I."/>
            <person name="Bierque E."/>
            <person name="Girault D."/>
            <person name="Soupe-Gilbert M.-E."/>
            <person name="Picardeau M."/>
            <person name="Goarant C."/>
        </authorList>
    </citation>
    <scope>NUCLEOTIDE SEQUENCE [LARGE SCALE GENOMIC DNA]</scope>
    <source>
        <strain evidence="2">ATI7-C-A5</strain>
    </source>
</reference>
<accession>A0A2N0BAY1</accession>
<proteinExistence type="predicted"/>
<evidence type="ECO:0000313" key="3">
    <source>
        <dbReference type="Proteomes" id="UP000232122"/>
    </source>
</evidence>
<protein>
    <submittedName>
        <fullName evidence="2">Uncharacterized protein</fullName>
    </submittedName>
</protein>
<reference evidence="1" key="3">
    <citation type="submission" date="2023-10" db="EMBL/GenBank/DDBJ databases">
        <authorList>
            <person name="Picardeau M."/>
            <person name="Thibeaux R."/>
        </authorList>
    </citation>
    <scope>NUCLEOTIDE SEQUENCE</scope>
    <source>
        <strain evidence="1">ATI7-C-A5</strain>
    </source>
</reference>
<dbReference type="OrthoDB" id="329056at2"/>
<accession>A0A2N0BFK8</accession>
<evidence type="ECO:0000313" key="2">
    <source>
        <dbReference type="EMBL" id="PJZ93696.1"/>
    </source>
</evidence>
<keyword evidence="3" id="KW-1185">Reference proteome</keyword>
<dbReference type="EMBL" id="NPEF01000049">
    <property type="protein sequence ID" value="PJZ93696.1"/>
    <property type="molecule type" value="Genomic_DNA"/>
</dbReference>
<comment type="caution">
    <text evidence="2">The sequence shown here is derived from an EMBL/GenBank/DDBJ whole genome shotgun (WGS) entry which is preliminary data.</text>
</comment>
<reference evidence="1 3" key="2">
    <citation type="journal article" date="2018" name="Microb. Genom.">
        <title>Deciphering the unexplored Leptospira diversity from soils uncovers genomic evolution to virulence.</title>
        <authorList>
            <person name="Thibeaux R."/>
            <person name="Iraola G."/>
            <person name="Ferres I."/>
            <person name="Bierque E."/>
            <person name="Girault D."/>
            <person name="Soupe-Gilbert M.E."/>
            <person name="Picardeau M."/>
            <person name="Goarant C."/>
        </authorList>
    </citation>
    <scope>NUCLEOTIDE SEQUENCE [LARGE SCALE GENOMIC DNA]</scope>
    <source>
        <strain evidence="1 3">ATI7-C-A5</strain>
    </source>
</reference>
<dbReference type="RefSeq" id="WP_100748369.1">
    <property type="nucleotide sequence ID" value="NZ_NPEF02000010.1"/>
</dbReference>
<dbReference type="AlphaFoldDB" id="A0A2N0BFK8"/>
<gene>
    <name evidence="1" type="ORF">CH379_009370</name>
    <name evidence="2" type="ORF">CH379_06590</name>
</gene>
<evidence type="ECO:0000313" key="1">
    <source>
        <dbReference type="EMBL" id="MDV6235835.1"/>
    </source>
</evidence>
<dbReference type="EMBL" id="NPEF02000010">
    <property type="protein sequence ID" value="MDV6235835.1"/>
    <property type="molecule type" value="Genomic_DNA"/>
</dbReference>
<organism evidence="2">
    <name type="scientific">Leptospira ellisii</name>
    <dbReference type="NCBI Taxonomy" id="2023197"/>
    <lineage>
        <taxon>Bacteria</taxon>
        <taxon>Pseudomonadati</taxon>
        <taxon>Spirochaetota</taxon>
        <taxon>Spirochaetia</taxon>
        <taxon>Leptospirales</taxon>
        <taxon>Leptospiraceae</taxon>
        <taxon>Leptospira</taxon>
    </lineage>
</organism>
<sequence>MDYILKKLNKIALWINPSSELLEGESAWIDFDPNLHEIVFSPNYGPCIGNSFEAGFAEGKVLEFESKKVYEKKRVKREGFKVGAILF</sequence>